<keyword evidence="2" id="KW-1185">Reference proteome</keyword>
<dbReference type="EnsemblMetazoa" id="CLYHEMT013785.1">
    <property type="protein sequence ID" value="CLYHEMP013785.1"/>
    <property type="gene ID" value="CLYHEMG013785"/>
</dbReference>
<dbReference type="Proteomes" id="UP000594262">
    <property type="component" value="Unplaced"/>
</dbReference>
<reference evidence="1" key="1">
    <citation type="submission" date="2021-01" db="UniProtKB">
        <authorList>
            <consortium name="EnsemblMetazoa"/>
        </authorList>
    </citation>
    <scope>IDENTIFICATION</scope>
</reference>
<dbReference type="AlphaFoldDB" id="A0A7M5WVI5"/>
<evidence type="ECO:0000313" key="1">
    <source>
        <dbReference type="EnsemblMetazoa" id="CLYHEMP013785.1"/>
    </source>
</evidence>
<protein>
    <submittedName>
        <fullName evidence="1">Uncharacterized protein</fullName>
    </submittedName>
</protein>
<sequence length="148" mass="17223">MTKSVSEEKQYNYKNGIVLPPENFPSGCTPILVDTFVDAMVEARKRTKDGILILDDTTPNRFDIFNQVKEPWKAYHNKRNDFKEEENPYKYLQEGKVLITNEVVSLGFEWTTLIIFEGRLAPPTYHECNFMMRCTTNLIIVKKNKPSP</sequence>
<name>A0A7M5WVI5_9CNID</name>
<evidence type="ECO:0000313" key="2">
    <source>
        <dbReference type="Proteomes" id="UP000594262"/>
    </source>
</evidence>
<accession>A0A7M5WVI5</accession>
<proteinExistence type="predicted"/>
<organism evidence="1 2">
    <name type="scientific">Clytia hemisphaerica</name>
    <dbReference type="NCBI Taxonomy" id="252671"/>
    <lineage>
        <taxon>Eukaryota</taxon>
        <taxon>Metazoa</taxon>
        <taxon>Cnidaria</taxon>
        <taxon>Hydrozoa</taxon>
        <taxon>Hydroidolina</taxon>
        <taxon>Leptothecata</taxon>
        <taxon>Obeliida</taxon>
        <taxon>Clytiidae</taxon>
        <taxon>Clytia</taxon>
    </lineage>
</organism>